<proteinExistence type="predicted"/>
<dbReference type="Proteomes" id="UP000500755">
    <property type="component" value="Chromosome"/>
</dbReference>
<accession>A0A858ZS09</accession>
<protein>
    <recommendedName>
        <fullName evidence="4">Lipoprotein</fullName>
    </recommendedName>
</protein>
<keyword evidence="1" id="KW-0732">Signal</keyword>
<dbReference type="PROSITE" id="PS51257">
    <property type="entry name" value="PROKAR_LIPOPROTEIN"/>
    <property type="match status" value="1"/>
</dbReference>
<feature type="signal peptide" evidence="1">
    <location>
        <begin position="1"/>
        <end position="21"/>
    </location>
</feature>
<sequence>MKPLPCTVPLAALLAALLMTACGSRPPVPDWQMNAHGAAERATAAYLAGEDRVAQQEWARARAEVARTGRPGLLARVELMRCAAQAASLEDGACPAFEPLRPDAAPPELAYADYLAGRATPAQAALLPPAQRAAAASVDAIAAISDPLARLVAAGAAMQSGRATPQLLVLASDTAAAQGWRRPLLAWLLLRAQRAQAAGDTALADALRRRIVVIESGGAPAAQAPKN</sequence>
<dbReference type="OMA" id="TASAQGW"/>
<dbReference type="EMBL" id="CP051298">
    <property type="protein sequence ID" value="QKD43494.1"/>
    <property type="molecule type" value="Genomic_DNA"/>
</dbReference>
<organism evidence="2 3">
    <name type="scientific">Alicycliphilus denitrificans</name>
    <dbReference type="NCBI Taxonomy" id="179636"/>
    <lineage>
        <taxon>Bacteria</taxon>
        <taxon>Pseudomonadati</taxon>
        <taxon>Pseudomonadota</taxon>
        <taxon>Betaproteobacteria</taxon>
        <taxon>Burkholderiales</taxon>
        <taxon>Comamonadaceae</taxon>
        <taxon>Alicycliphilus</taxon>
    </lineage>
</organism>
<dbReference type="AlphaFoldDB" id="A0A858ZS09"/>
<evidence type="ECO:0000256" key="1">
    <source>
        <dbReference type="SAM" id="SignalP"/>
    </source>
</evidence>
<dbReference type="RefSeq" id="WP_013518334.1">
    <property type="nucleotide sequence ID" value="NZ_CP051298.1"/>
</dbReference>
<name>A0A858ZS09_9BURK</name>
<evidence type="ECO:0000313" key="3">
    <source>
        <dbReference type="Proteomes" id="UP000500755"/>
    </source>
</evidence>
<evidence type="ECO:0008006" key="4">
    <source>
        <dbReference type="Google" id="ProtNLM"/>
    </source>
</evidence>
<evidence type="ECO:0000313" key="2">
    <source>
        <dbReference type="EMBL" id="QKD43494.1"/>
    </source>
</evidence>
<gene>
    <name evidence="2" type="ORF">HF896_07650</name>
</gene>
<reference evidence="2 3" key="1">
    <citation type="submission" date="2020-05" db="EMBL/GenBank/DDBJ databases">
        <title>Complete genome sequence of Alicycliphilus denitrificans DP3.</title>
        <authorList>
            <person name="Chen X."/>
        </authorList>
    </citation>
    <scope>NUCLEOTIDE SEQUENCE [LARGE SCALE GENOMIC DNA]</scope>
    <source>
        <strain evidence="2 3">DP3</strain>
    </source>
</reference>
<feature type="chain" id="PRO_5032601483" description="Lipoprotein" evidence="1">
    <location>
        <begin position="22"/>
        <end position="227"/>
    </location>
</feature>